<evidence type="ECO:0000256" key="9">
    <source>
        <dbReference type="SAM" id="Phobius"/>
    </source>
</evidence>
<keyword evidence="3" id="KW-1003">Cell membrane</keyword>
<feature type="transmembrane region" description="Helical" evidence="9">
    <location>
        <begin position="200"/>
        <end position="220"/>
    </location>
</feature>
<feature type="compositionally biased region" description="Basic and acidic residues" evidence="8">
    <location>
        <begin position="560"/>
        <end position="571"/>
    </location>
</feature>
<accession>A0A6A5Y2H0</accession>
<gene>
    <name evidence="11" type="ORF">BU24DRAFT_342089</name>
</gene>
<evidence type="ECO:0000256" key="3">
    <source>
        <dbReference type="ARBA" id="ARBA00022475"/>
    </source>
</evidence>
<evidence type="ECO:0000256" key="6">
    <source>
        <dbReference type="ARBA" id="ARBA00023136"/>
    </source>
</evidence>
<feature type="compositionally biased region" description="Low complexity" evidence="8">
    <location>
        <begin position="585"/>
        <end position="603"/>
    </location>
</feature>
<reference evidence="11" key="1">
    <citation type="journal article" date="2020" name="Stud. Mycol.">
        <title>101 Dothideomycetes genomes: a test case for predicting lifestyles and emergence of pathogens.</title>
        <authorList>
            <person name="Haridas S."/>
            <person name="Albert R."/>
            <person name="Binder M."/>
            <person name="Bloem J."/>
            <person name="Labutti K."/>
            <person name="Salamov A."/>
            <person name="Andreopoulos B."/>
            <person name="Baker S."/>
            <person name="Barry K."/>
            <person name="Bills G."/>
            <person name="Bluhm B."/>
            <person name="Cannon C."/>
            <person name="Castanera R."/>
            <person name="Culley D."/>
            <person name="Daum C."/>
            <person name="Ezra D."/>
            <person name="Gonzalez J."/>
            <person name="Henrissat B."/>
            <person name="Kuo A."/>
            <person name="Liang C."/>
            <person name="Lipzen A."/>
            <person name="Lutzoni F."/>
            <person name="Magnuson J."/>
            <person name="Mondo S."/>
            <person name="Nolan M."/>
            <person name="Ohm R."/>
            <person name="Pangilinan J."/>
            <person name="Park H.-J."/>
            <person name="Ramirez L."/>
            <person name="Alfaro M."/>
            <person name="Sun H."/>
            <person name="Tritt A."/>
            <person name="Yoshinaga Y."/>
            <person name="Zwiers L.-H."/>
            <person name="Turgeon B."/>
            <person name="Goodwin S."/>
            <person name="Spatafora J."/>
            <person name="Crous P."/>
            <person name="Grigoriev I."/>
        </authorList>
    </citation>
    <scope>NUCLEOTIDE SEQUENCE</scope>
    <source>
        <strain evidence="11">CBS 175.79</strain>
    </source>
</reference>
<keyword evidence="5 9" id="KW-1133">Transmembrane helix</keyword>
<dbReference type="GO" id="GO:0005886">
    <property type="term" value="C:plasma membrane"/>
    <property type="evidence" value="ECO:0007669"/>
    <property type="project" value="UniProtKB-SubCell"/>
</dbReference>
<keyword evidence="4 9" id="KW-0812">Transmembrane</keyword>
<dbReference type="GO" id="GO:0022857">
    <property type="term" value="F:transmembrane transporter activity"/>
    <property type="evidence" value="ECO:0007669"/>
    <property type="project" value="InterPro"/>
</dbReference>
<evidence type="ECO:0000313" key="12">
    <source>
        <dbReference type="Proteomes" id="UP000799778"/>
    </source>
</evidence>
<feature type="region of interest" description="Disordered" evidence="8">
    <location>
        <begin position="536"/>
        <end position="623"/>
    </location>
</feature>
<evidence type="ECO:0000256" key="1">
    <source>
        <dbReference type="ARBA" id="ARBA00004651"/>
    </source>
</evidence>
<evidence type="ECO:0000256" key="5">
    <source>
        <dbReference type="ARBA" id="ARBA00022989"/>
    </source>
</evidence>
<dbReference type="PANTHER" id="PTHR23502">
    <property type="entry name" value="MAJOR FACILITATOR SUPERFAMILY"/>
    <property type="match status" value="1"/>
</dbReference>
<dbReference type="InterPro" id="IPR036259">
    <property type="entry name" value="MFS_trans_sf"/>
</dbReference>
<dbReference type="GeneID" id="54280700"/>
<evidence type="ECO:0000256" key="2">
    <source>
        <dbReference type="ARBA" id="ARBA00022448"/>
    </source>
</evidence>
<dbReference type="FunFam" id="1.20.1250.20:FF:000266">
    <property type="entry name" value="MFS multidrug transporter, putative"/>
    <property type="match status" value="1"/>
</dbReference>
<dbReference type="InterPro" id="IPR011701">
    <property type="entry name" value="MFS"/>
</dbReference>
<dbReference type="CDD" id="cd17323">
    <property type="entry name" value="MFS_Tpo1_MDR_like"/>
    <property type="match status" value="1"/>
</dbReference>
<feature type="domain" description="Major facilitator superfamily (MFS) profile" evidence="10">
    <location>
        <begin position="72"/>
        <end position="501"/>
    </location>
</feature>
<dbReference type="Pfam" id="PF07690">
    <property type="entry name" value="MFS_1"/>
    <property type="match status" value="1"/>
</dbReference>
<dbReference type="PANTHER" id="PTHR23502:SF186">
    <property type="entry name" value="MAJOR FACILITATOR SUPERFAMILY (MFS) PROFILE DOMAIN-CONTAINING PROTEIN"/>
    <property type="match status" value="1"/>
</dbReference>
<feature type="transmembrane region" description="Helical" evidence="9">
    <location>
        <begin position="226"/>
        <end position="247"/>
    </location>
</feature>
<feature type="transmembrane region" description="Helical" evidence="9">
    <location>
        <begin position="70"/>
        <end position="91"/>
    </location>
</feature>
<dbReference type="Gene3D" id="1.20.1250.20">
    <property type="entry name" value="MFS general substrate transporter like domains"/>
    <property type="match status" value="1"/>
</dbReference>
<feature type="transmembrane region" description="Helical" evidence="9">
    <location>
        <begin position="303"/>
        <end position="329"/>
    </location>
</feature>
<evidence type="ECO:0000256" key="4">
    <source>
        <dbReference type="ARBA" id="ARBA00022692"/>
    </source>
</evidence>
<feature type="transmembrane region" description="Helical" evidence="9">
    <location>
        <begin position="477"/>
        <end position="497"/>
    </location>
</feature>
<feature type="transmembrane region" description="Helical" evidence="9">
    <location>
        <begin position="341"/>
        <end position="363"/>
    </location>
</feature>
<keyword evidence="2" id="KW-0813">Transport</keyword>
<dbReference type="PROSITE" id="PS50850">
    <property type="entry name" value="MFS"/>
    <property type="match status" value="1"/>
</dbReference>
<dbReference type="AlphaFoldDB" id="A0A6A5Y2H0"/>
<sequence length="623" mass="68394">MVEKEIKDLESGSVHDKIRYWTLLTDQGVLTHEIVNWDYQGSGTDEDPYVVEWMDNDPRNPMTWKSSKKWVMCINMAVATLCVSFCSSAFAGGIQQIMVEFNASQLLCTGGISLFVVGFALGPLLWAPFSELYGRQVVFFGTFGAFMAFNAGAAGSQNIWTLLIMRFLGGSFGSSPLTNAGGVVADLFSAKERGKAMSFFSVAPFMGPVLGPIVGGFLGMTEGWRWVEGLMAIFSGVVFFAAVLMVPETYPPVLLRKRAQALSKLTGKVYRSQTDIDQGKVTLGEAFSTGLKRPWILLFREPIVFLLSIYMAIIYGTLYMLFGAFPIVYRVGRGWNEGVGGLPFIGVAIGMVGALAYTILYDNRRYAKCVENSPRGFATPEDRLPQAILGGIVLPVGLFWFAWTNYPDFPWQASVAAAIPFGFGMVLIFLSIMNYLIDAYTIFAASVLAANGIIRSLFGAAFPLFTIQMYQNLGIHWASTIPAFLALACLPFPFLFYKYGGAIRQKCKYAAQADAFMERIRGQMAARQAAAAAASEDSSRTASVDQAAHAEETTSSVGEEVEKPRFEEIKTGNEASNDLTKVRTGRSARSVRTTRSSRSARGAEFPDNPYAIDRVNTRESFRN</sequence>
<dbReference type="OrthoDB" id="446368at2759"/>
<comment type="similarity">
    <text evidence="7">Belongs to the major facilitator superfamily. DHA1 family. Polyamines/proton antiporter (TC 2.A.1.2.16) subfamily.</text>
</comment>
<keyword evidence="6 9" id="KW-0472">Membrane</keyword>
<feature type="transmembrane region" description="Helical" evidence="9">
    <location>
        <begin position="103"/>
        <end position="125"/>
    </location>
</feature>
<feature type="transmembrane region" description="Helical" evidence="9">
    <location>
        <begin position="409"/>
        <end position="430"/>
    </location>
</feature>
<proteinExistence type="inferred from homology"/>
<feature type="transmembrane region" description="Helical" evidence="9">
    <location>
        <begin position="167"/>
        <end position="188"/>
    </location>
</feature>
<feature type="transmembrane region" description="Helical" evidence="9">
    <location>
        <begin position="137"/>
        <end position="155"/>
    </location>
</feature>
<name>A0A6A5Y2H0_9PLEO</name>
<evidence type="ECO:0000256" key="8">
    <source>
        <dbReference type="SAM" id="MobiDB-lite"/>
    </source>
</evidence>
<dbReference type="SUPFAM" id="SSF103473">
    <property type="entry name" value="MFS general substrate transporter"/>
    <property type="match status" value="1"/>
</dbReference>
<evidence type="ECO:0000259" key="10">
    <source>
        <dbReference type="PROSITE" id="PS50850"/>
    </source>
</evidence>
<comment type="subcellular location">
    <subcellularLocation>
        <location evidence="1">Cell membrane</location>
        <topology evidence="1">Multi-pass membrane protein</topology>
    </subcellularLocation>
</comment>
<dbReference type="RefSeq" id="XP_033387113.1">
    <property type="nucleotide sequence ID" value="XM_033523303.1"/>
</dbReference>
<feature type="transmembrane region" description="Helical" evidence="9">
    <location>
        <begin position="442"/>
        <end position="465"/>
    </location>
</feature>
<dbReference type="EMBL" id="ML978067">
    <property type="protein sequence ID" value="KAF2018774.1"/>
    <property type="molecule type" value="Genomic_DNA"/>
</dbReference>
<organism evidence="11 12">
    <name type="scientific">Aaosphaeria arxii CBS 175.79</name>
    <dbReference type="NCBI Taxonomy" id="1450172"/>
    <lineage>
        <taxon>Eukaryota</taxon>
        <taxon>Fungi</taxon>
        <taxon>Dikarya</taxon>
        <taxon>Ascomycota</taxon>
        <taxon>Pezizomycotina</taxon>
        <taxon>Dothideomycetes</taxon>
        <taxon>Pleosporomycetidae</taxon>
        <taxon>Pleosporales</taxon>
        <taxon>Pleosporales incertae sedis</taxon>
        <taxon>Aaosphaeria</taxon>
    </lineage>
</organism>
<feature type="transmembrane region" description="Helical" evidence="9">
    <location>
        <begin position="384"/>
        <end position="403"/>
    </location>
</feature>
<evidence type="ECO:0000313" key="11">
    <source>
        <dbReference type="EMBL" id="KAF2018774.1"/>
    </source>
</evidence>
<dbReference type="InterPro" id="IPR020846">
    <property type="entry name" value="MFS_dom"/>
</dbReference>
<protein>
    <submittedName>
        <fullName evidence="11">MFS multidrug transporter-like protein</fullName>
    </submittedName>
</protein>
<dbReference type="Proteomes" id="UP000799778">
    <property type="component" value="Unassembled WGS sequence"/>
</dbReference>
<keyword evidence="12" id="KW-1185">Reference proteome</keyword>
<evidence type="ECO:0000256" key="7">
    <source>
        <dbReference type="ARBA" id="ARBA00038459"/>
    </source>
</evidence>